<proteinExistence type="predicted"/>
<dbReference type="GO" id="GO:0003700">
    <property type="term" value="F:DNA-binding transcription factor activity"/>
    <property type="evidence" value="ECO:0007669"/>
    <property type="project" value="TreeGrafter"/>
</dbReference>
<sequence>MKINMETDYALRIMRCIAGRDSVTDAKTVSELVGVSQRFTLKILGKLTAGGVLLSHKGANGGYELSRPADRITMRQIIEIIDGPLVISRCLSGNFVCRHENGTDSCDCFFNRVFDEINMTIAAKLDSVTIADAVIGRERAN</sequence>
<dbReference type="Gene3D" id="1.10.10.10">
    <property type="entry name" value="Winged helix-like DNA-binding domain superfamily/Winged helix DNA-binding domain"/>
    <property type="match status" value="1"/>
</dbReference>
<dbReference type="GO" id="GO:0005829">
    <property type="term" value="C:cytosol"/>
    <property type="evidence" value="ECO:0007669"/>
    <property type="project" value="TreeGrafter"/>
</dbReference>
<dbReference type="EMBL" id="JALEMU010000100">
    <property type="protein sequence ID" value="MCI5755902.1"/>
    <property type="molecule type" value="Genomic_DNA"/>
</dbReference>
<protein>
    <submittedName>
        <fullName evidence="1">Rrf2 family transcriptional regulator</fullName>
    </submittedName>
</protein>
<name>A0AAE3FJB6_9BACT</name>
<organism evidence="1 2">
    <name type="scientific">Candidatus Colimorpha enterica</name>
    <dbReference type="NCBI Taxonomy" id="3083063"/>
    <lineage>
        <taxon>Bacteria</taxon>
        <taxon>Pseudomonadati</taxon>
        <taxon>Bacteroidota</taxon>
        <taxon>Bacteroidia</taxon>
        <taxon>Bacteroidales</taxon>
        <taxon>Candidatus Colimorpha</taxon>
    </lineage>
</organism>
<dbReference type="PROSITE" id="PS01332">
    <property type="entry name" value="HTH_RRF2_1"/>
    <property type="match status" value="1"/>
</dbReference>
<accession>A0AAE3FJB6</accession>
<dbReference type="InterPro" id="IPR036390">
    <property type="entry name" value="WH_DNA-bd_sf"/>
</dbReference>
<dbReference type="PROSITE" id="PS51197">
    <property type="entry name" value="HTH_RRF2_2"/>
    <property type="match status" value="1"/>
</dbReference>
<evidence type="ECO:0000313" key="2">
    <source>
        <dbReference type="Proteomes" id="UP001139365"/>
    </source>
</evidence>
<dbReference type="InterPro" id="IPR036388">
    <property type="entry name" value="WH-like_DNA-bd_sf"/>
</dbReference>
<dbReference type="AlphaFoldDB" id="A0AAE3FJB6"/>
<dbReference type="PANTHER" id="PTHR33221">
    <property type="entry name" value="WINGED HELIX-TURN-HELIX TRANSCRIPTIONAL REGULATOR, RRF2 FAMILY"/>
    <property type="match status" value="1"/>
</dbReference>
<dbReference type="Pfam" id="PF02082">
    <property type="entry name" value="Rrf2"/>
    <property type="match status" value="1"/>
</dbReference>
<gene>
    <name evidence="1" type="ORF">MR241_06355</name>
</gene>
<dbReference type="InterPro" id="IPR030489">
    <property type="entry name" value="TR_Rrf2-type_CS"/>
</dbReference>
<dbReference type="Proteomes" id="UP001139365">
    <property type="component" value="Unassembled WGS sequence"/>
</dbReference>
<evidence type="ECO:0000313" key="1">
    <source>
        <dbReference type="EMBL" id="MCI5755902.1"/>
    </source>
</evidence>
<dbReference type="InterPro" id="IPR000944">
    <property type="entry name" value="Tscrpt_reg_Rrf2"/>
</dbReference>
<comment type="caution">
    <text evidence="1">The sequence shown here is derived from an EMBL/GenBank/DDBJ whole genome shotgun (WGS) entry which is preliminary data.</text>
</comment>
<dbReference type="SUPFAM" id="SSF46785">
    <property type="entry name" value="Winged helix' DNA-binding domain"/>
    <property type="match status" value="1"/>
</dbReference>
<reference evidence="1 2" key="1">
    <citation type="submission" date="2022-03" db="EMBL/GenBank/DDBJ databases">
        <title>Metagenome-assembled genomes from swine fecal metagenomes.</title>
        <authorList>
            <person name="Holman D.B."/>
            <person name="Kommadath A."/>
        </authorList>
    </citation>
    <scope>NUCLEOTIDE SEQUENCE [LARGE SCALE GENOMIC DNA]</scope>
    <source>
        <strain evidence="1">SUG147</strain>
    </source>
</reference>
<dbReference type="PANTHER" id="PTHR33221:SF2">
    <property type="entry name" value="TRANSCRIPTIONAL REGULATOR"/>
    <property type="match status" value="1"/>
</dbReference>
<dbReference type="NCBIfam" id="TIGR00738">
    <property type="entry name" value="rrf2_super"/>
    <property type="match status" value="1"/>
</dbReference>